<evidence type="ECO:0000256" key="2">
    <source>
        <dbReference type="ARBA" id="ARBA00022729"/>
    </source>
</evidence>
<dbReference type="STRING" id="1121003.SAMN03080618_01757"/>
<evidence type="ECO:0000313" key="5">
    <source>
        <dbReference type="Proteomes" id="UP000242763"/>
    </source>
</evidence>
<dbReference type="GO" id="GO:0009289">
    <property type="term" value="C:pilus"/>
    <property type="evidence" value="ECO:0007669"/>
    <property type="project" value="InterPro"/>
</dbReference>
<keyword evidence="2 3" id="KW-0732">Signal</keyword>
<dbReference type="EMBL" id="FORF01000008">
    <property type="protein sequence ID" value="SFI94772.1"/>
    <property type="molecule type" value="Genomic_DNA"/>
</dbReference>
<accession>A0A1I3MCW8</accession>
<evidence type="ECO:0000313" key="4">
    <source>
        <dbReference type="EMBL" id="SFI94772.1"/>
    </source>
</evidence>
<dbReference type="Pfam" id="PF07012">
    <property type="entry name" value="Curlin_rpt"/>
    <property type="match status" value="1"/>
</dbReference>
<feature type="chain" id="PRO_5017467786" evidence="3">
    <location>
        <begin position="23"/>
        <end position="134"/>
    </location>
</feature>
<dbReference type="OrthoDB" id="7907227at2"/>
<sequence>MTTRNALATALTALAVSTAALAAPAHAGSVSFNLQPRNADEHRVMRAGLGIYALVNAVQSGSIRQIGSGNSAGLAQNGSGNLGIVHQEGQGHSGTLAQNGNGNRYGLFQFGRNTSSNVTQNGNGGTGATFQFGW</sequence>
<dbReference type="GO" id="GO:0007155">
    <property type="term" value="P:cell adhesion"/>
    <property type="evidence" value="ECO:0007669"/>
    <property type="project" value="InterPro"/>
</dbReference>
<protein>
    <submittedName>
        <fullName evidence="4">Minor curlin subunit</fullName>
    </submittedName>
</protein>
<dbReference type="AlphaFoldDB" id="A0A1I3MCW8"/>
<gene>
    <name evidence="4" type="ORF">SAMN03080618_01757</name>
</gene>
<dbReference type="Proteomes" id="UP000242763">
    <property type="component" value="Unassembled WGS sequence"/>
</dbReference>
<feature type="signal peptide" evidence="3">
    <location>
        <begin position="1"/>
        <end position="22"/>
    </location>
</feature>
<evidence type="ECO:0000256" key="1">
    <source>
        <dbReference type="ARBA" id="ARBA00009766"/>
    </source>
</evidence>
<comment type="similarity">
    <text evidence="1">Belongs to the CsgA/CsgB family.</text>
</comment>
<proteinExistence type="inferred from homology"/>
<dbReference type="InterPro" id="IPR009742">
    <property type="entry name" value="Curlin_rpt"/>
</dbReference>
<reference evidence="5" key="1">
    <citation type="submission" date="2016-10" db="EMBL/GenBank/DDBJ databases">
        <authorList>
            <person name="Varghese N."/>
            <person name="Submissions S."/>
        </authorList>
    </citation>
    <scope>NUCLEOTIDE SEQUENCE [LARGE SCALE GENOMIC DNA]</scope>
    <source>
        <strain evidence="5">DSM 21857</strain>
    </source>
</reference>
<organism evidence="4 5">
    <name type="scientific">Aquamicrobium aerolatum DSM 21857</name>
    <dbReference type="NCBI Taxonomy" id="1121003"/>
    <lineage>
        <taxon>Bacteria</taxon>
        <taxon>Pseudomonadati</taxon>
        <taxon>Pseudomonadota</taxon>
        <taxon>Alphaproteobacteria</taxon>
        <taxon>Hyphomicrobiales</taxon>
        <taxon>Phyllobacteriaceae</taxon>
        <taxon>Aerobium</taxon>
    </lineage>
</organism>
<name>A0A1I3MCW8_9HYPH</name>
<dbReference type="RefSeq" id="WP_091521077.1">
    <property type="nucleotide sequence ID" value="NZ_FORF01000008.1"/>
</dbReference>
<keyword evidence="5" id="KW-1185">Reference proteome</keyword>
<evidence type="ECO:0000256" key="3">
    <source>
        <dbReference type="SAM" id="SignalP"/>
    </source>
</evidence>